<dbReference type="PROSITE" id="PS00675">
    <property type="entry name" value="SIGMA54_INTERACT_1"/>
    <property type="match status" value="1"/>
</dbReference>
<dbReference type="InterPro" id="IPR035965">
    <property type="entry name" value="PAS-like_dom_sf"/>
</dbReference>
<dbReference type="InterPro" id="IPR000014">
    <property type="entry name" value="PAS"/>
</dbReference>
<dbReference type="CDD" id="cd00009">
    <property type="entry name" value="AAA"/>
    <property type="match status" value="1"/>
</dbReference>
<proteinExistence type="predicted"/>
<evidence type="ECO:0000313" key="6">
    <source>
        <dbReference type="Proteomes" id="UP001565220"/>
    </source>
</evidence>
<comment type="caution">
    <text evidence="5">The sequence shown here is derived from an EMBL/GenBank/DDBJ whole genome shotgun (WGS) entry which is preliminary data.</text>
</comment>
<feature type="domain" description="PAS" evidence="4">
    <location>
        <begin position="210"/>
        <end position="261"/>
    </location>
</feature>
<dbReference type="Pfam" id="PF00989">
    <property type="entry name" value="PAS"/>
    <property type="match status" value="1"/>
</dbReference>
<dbReference type="SMART" id="SM00091">
    <property type="entry name" value="PAS"/>
    <property type="match status" value="1"/>
</dbReference>
<evidence type="ECO:0000313" key="5">
    <source>
        <dbReference type="EMBL" id="MEY8762822.1"/>
    </source>
</evidence>
<evidence type="ECO:0000259" key="4">
    <source>
        <dbReference type="PROSITE" id="PS50112"/>
    </source>
</evidence>
<reference evidence="5 6" key="1">
    <citation type="submission" date="2024-08" db="EMBL/GenBank/DDBJ databases">
        <title>Clostridium lapicellarii sp. nov., and Clostridium renhuaiense sp. nov., two species isolated from the mud in a fermentation cellar used for producing sauce-flavour Chinese liquors.</title>
        <authorList>
            <person name="Yang F."/>
            <person name="Wang H."/>
            <person name="Chen L.Q."/>
            <person name="Zhou N."/>
            <person name="Lu J.J."/>
            <person name="Pu X.X."/>
            <person name="Wan B."/>
            <person name="Wang L."/>
            <person name="Liu S.J."/>
        </authorList>
    </citation>
    <scope>NUCLEOTIDE SEQUENCE [LARGE SCALE GENOMIC DNA]</scope>
    <source>
        <strain evidence="5 6">MT-113</strain>
    </source>
</reference>
<dbReference type="Pfam" id="PF25601">
    <property type="entry name" value="AAA_lid_14"/>
    <property type="match status" value="1"/>
</dbReference>
<dbReference type="InterPro" id="IPR002078">
    <property type="entry name" value="Sigma_54_int"/>
</dbReference>
<dbReference type="InterPro" id="IPR027417">
    <property type="entry name" value="P-loop_NTPase"/>
</dbReference>
<dbReference type="Gene3D" id="1.10.8.60">
    <property type="match status" value="1"/>
</dbReference>
<dbReference type="Pfam" id="PF00158">
    <property type="entry name" value="Sigma54_activat"/>
    <property type="match status" value="1"/>
</dbReference>
<dbReference type="Gene3D" id="3.30.450.20">
    <property type="entry name" value="PAS domain"/>
    <property type="match status" value="1"/>
</dbReference>
<dbReference type="SUPFAM" id="SSF55785">
    <property type="entry name" value="PYP-like sensor domain (PAS domain)"/>
    <property type="match status" value="1"/>
</dbReference>
<dbReference type="EMBL" id="JBGFFE010000003">
    <property type="protein sequence ID" value="MEY8762822.1"/>
    <property type="molecule type" value="Genomic_DNA"/>
</dbReference>
<dbReference type="Gene3D" id="1.10.10.10">
    <property type="entry name" value="Winged helix-like DNA-binding domain superfamily/Winged helix DNA-binding domain"/>
    <property type="match status" value="1"/>
</dbReference>
<dbReference type="Proteomes" id="UP001565220">
    <property type="component" value="Unassembled WGS sequence"/>
</dbReference>
<dbReference type="Gene3D" id="3.40.50.300">
    <property type="entry name" value="P-loop containing nucleotide triphosphate hydrolases"/>
    <property type="match status" value="1"/>
</dbReference>
<dbReference type="CDD" id="cd00130">
    <property type="entry name" value="PAS"/>
    <property type="match status" value="1"/>
</dbReference>
<dbReference type="PANTHER" id="PTHR32071:SF57">
    <property type="entry name" value="C4-DICARBOXYLATE TRANSPORT TRANSCRIPTIONAL REGULATORY PROTEIN DCTD"/>
    <property type="match status" value="1"/>
</dbReference>
<dbReference type="InterPro" id="IPR058031">
    <property type="entry name" value="AAA_lid_NorR"/>
</dbReference>
<keyword evidence="1" id="KW-0547">Nucleotide-binding</keyword>
<dbReference type="InterPro" id="IPR003593">
    <property type="entry name" value="AAA+_ATPase"/>
</dbReference>
<dbReference type="NCBIfam" id="TIGR00229">
    <property type="entry name" value="sensory_box"/>
    <property type="match status" value="1"/>
</dbReference>
<sequence>MSKKIAIVGYGKDAVDTYGKQIIALFSNSISIEKFYIYKCNIEKPINADLVLIQSYNILGKIKSYLNIKSKIVVANRTISKSGFNKIMDIPRGSHVWLLDEDMEMSKEMVCLLYELGVMHIKITPMYPGIDRNLRGKTLILLGESSCSTEGAENVINIGNSLLDISTILDIGGKLNLLYILQDQNIKKGYMEIVSRNSGMSCVLGQTNRFGSELKVLFQVLDDGIIGVDPDGKVYTYNNSAEEITGISKGSALGKSISDLIPGISFGSVLKNMRPTVEKLIKINGYDVILSEHPLFNSGILYGVVVIIKKFNDMEKKQYKFREQIIGQGHRAKYTFEDILGKSEIIKKYKKIAKRMAASNSSILITGESGTGKELFAQAIHNSSKRKNYPFVAVNCAAITESLLESELFGYEEGAFTGARKGGKPGLFELAHRGTLFLDEIGEMPLNLQAKLLRVLQEREVMRIGGSNLIKVDVRIISVTNRNLKDMLRKGKFRKDLYYRLSVLPLNLPPLRDRRDDIIPLLNGIKNQLNVDFTLTGSAKNALINYNWNGNVRELKNYIEYFASLDIKEIDLKDLPFYKKKLNKNIFDRDEEVIFKKFLDEIDKDIEKYIFLLEKLDRGYKDKRRMGRRSLYKIASQENIFLSEQEIRAMLIELEKNLMIKINKGRGGSVITKFGEKVLNFLKSN</sequence>
<organism evidence="5 6">
    <name type="scientific">Clostridium lapidicellarium</name>
    <dbReference type="NCBI Taxonomy" id="3240931"/>
    <lineage>
        <taxon>Bacteria</taxon>
        <taxon>Bacillati</taxon>
        <taxon>Bacillota</taxon>
        <taxon>Clostridia</taxon>
        <taxon>Eubacteriales</taxon>
        <taxon>Clostridiaceae</taxon>
        <taxon>Clostridium</taxon>
    </lineage>
</organism>
<evidence type="ECO:0000256" key="2">
    <source>
        <dbReference type="ARBA" id="ARBA00022840"/>
    </source>
</evidence>
<dbReference type="SUPFAM" id="SSF52540">
    <property type="entry name" value="P-loop containing nucleoside triphosphate hydrolases"/>
    <property type="match status" value="1"/>
</dbReference>
<evidence type="ECO:0000259" key="3">
    <source>
        <dbReference type="PROSITE" id="PS50045"/>
    </source>
</evidence>
<dbReference type="RefSeq" id="WP_294182585.1">
    <property type="nucleotide sequence ID" value="NZ_JBGFFE010000003.1"/>
</dbReference>
<accession>A0ABV4DV08</accession>
<name>A0ABV4DV08_9CLOT</name>
<dbReference type="SMART" id="SM00382">
    <property type="entry name" value="AAA"/>
    <property type="match status" value="1"/>
</dbReference>
<dbReference type="PROSITE" id="PS50112">
    <property type="entry name" value="PAS"/>
    <property type="match status" value="1"/>
</dbReference>
<protein>
    <submittedName>
        <fullName evidence="5">Sigma-54 interaction domain-containing protein</fullName>
    </submittedName>
</protein>
<gene>
    <name evidence="5" type="ORF">AB8S09_04050</name>
</gene>
<dbReference type="InterPro" id="IPR013767">
    <property type="entry name" value="PAS_fold"/>
</dbReference>
<evidence type="ECO:0000256" key="1">
    <source>
        <dbReference type="ARBA" id="ARBA00022741"/>
    </source>
</evidence>
<dbReference type="InterPro" id="IPR025662">
    <property type="entry name" value="Sigma_54_int_dom_ATP-bd_1"/>
</dbReference>
<dbReference type="PANTHER" id="PTHR32071">
    <property type="entry name" value="TRANSCRIPTIONAL REGULATORY PROTEIN"/>
    <property type="match status" value="1"/>
</dbReference>
<keyword evidence="6" id="KW-1185">Reference proteome</keyword>
<feature type="domain" description="Sigma-54 factor interaction" evidence="3">
    <location>
        <begin position="339"/>
        <end position="564"/>
    </location>
</feature>
<dbReference type="InterPro" id="IPR036388">
    <property type="entry name" value="WH-like_DNA-bd_sf"/>
</dbReference>
<keyword evidence="2" id="KW-0067">ATP-binding</keyword>
<dbReference type="PROSITE" id="PS50045">
    <property type="entry name" value="SIGMA54_INTERACT_4"/>
    <property type="match status" value="1"/>
</dbReference>